<protein>
    <submittedName>
        <fullName evidence="1">Uncharacterized protein</fullName>
    </submittedName>
</protein>
<gene>
    <name evidence="1" type="ORF">AVEN_250786_1</name>
</gene>
<proteinExistence type="predicted"/>
<feature type="non-terminal residue" evidence="1">
    <location>
        <position position="1"/>
    </location>
</feature>
<sequence length="80" mass="9024">GDRLLYWPNPDLELVGTHTYTEGMARGEVELLRVGEKLLGKGRGTSRFRVELKDIFGLGDERYPACSDVGRMIRKASLTR</sequence>
<keyword evidence="2" id="KW-1185">Reference proteome</keyword>
<evidence type="ECO:0000313" key="1">
    <source>
        <dbReference type="EMBL" id="GBM17221.1"/>
    </source>
</evidence>
<dbReference type="Proteomes" id="UP000499080">
    <property type="component" value="Unassembled WGS sequence"/>
</dbReference>
<accession>A0A4Y2DKE5</accession>
<evidence type="ECO:0000313" key="2">
    <source>
        <dbReference type="Proteomes" id="UP000499080"/>
    </source>
</evidence>
<name>A0A4Y2DKE5_ARAVE</name>
<dbReference type="EMBL" id="BGPR01089919">
    <property type="protein sequence ID" value="GBM17221.1"/>
    <property type="molecule type" value="Genomic_DNA"/>
</dbReference>
<organism evidence="1 2">
    <name type="scientific">Araneus ventricosus</name>
    <name type="common">Orbweaver spider</name>
    <name type="synonym">Epeira ventricosa</name>
    <dbReference type="NCBI Taxonomy" id="182803"/>
    <lineage>
        <taxon>Eukaryota</taxon>
        <taxon>Metazoa</taxon>
        <taxon>Ecdysozoa</taxon>
        <taxon>Arthropoda</taxon>
        <taxon>Chelicerata</taxon>
        <taxon>Arachnida</taxon>
        <taxon>Araneae</taxon>
        <taxon>Araneomorphae</taxon>
        <taxon>Entelegynae</taxon>
        <taxon>Araneoidea</taxon>
        <taxon>Araneidae</taxon>
        <taxon>Araneus</taxon>
    </lineage>
</organism>
<dbReference type="AlphaFoldDB" id="A0A4Y2DKE5"/>
<reference evidence="1 2" key="1">
    <citation type="journal article" date="2019" name="Sci. Rep.">
        <title>Orb-weaving spider Araneus ventricosus genome elucidates the spidroin gene catalogue.</title>
        <authorList>
            <person name="Kono N."/>
            <person name="Nakamura H."/>
            <person name="Ohtoshi R."/>
            <person name="Moran D.A.P."/>
            <person name="Shinohara A."/>
            <person name="Yoshida Y."/>
            <person name="Fujiwara M."/>
            <person name="Mori M."/>
            <person name="Tomita M."/>
            <person name="Arakawa K."/>
        </authorList>
    </citation>
    <scope>NUCLEOTIDE SEQUENCE [LARGE SCALE GENOMIC DNA]</scope>
</reference>
<comment type="caution">
    <text evidence="1">The sequence shown here is derived from an EMBL/GenBank/DDBJ whole genome shotgun (WGS) entry which is preliminary data.</text>
</comment>